<organism evidence="2 3">
    <name type="scientific">Dyadobacter psychrophilus</name>
    <dbReference type="NCBI Taxonomy" id="651661"/>
    <lineage>
        <taxon>Bacteria</taxon>
        <taxon>Pseudomonadati</taxon>
        <taxon>Bacteroidota</taxon>
        <taxon>Cytophagia</taxon>
        <taxon>Cytophagales</taxon>
        <taxon>Spirosomataceae</taxon>
        <taxon>Dyadobacter</taxon>
    </lineage>
</organism>
<dbReference type="InterPro" id="IPR025164">
    <property type="entry name" value="Toastrack_DUF4097"/>
</dbReference>
<evidence type="ECO:0000313" key="3">
    <source>
        <dbReference type="Proteomes" id="UP000190897"/>
    </source>
</evidence>
<feature type="domain" description="DUF4097" evidence="1">
    <location>
        <begin position="137"/>
        <end position="374"/>
    </location>
</feature>
<sequence length="376" mass="39681">MNILIQKSYRWCNLSAVFGIIPENLINLDMKNRKLLVLMLSLFTAGAVMAQSDSDKPYVTKNFNSANLKELAVETSGGSITVNGGQNSGFQVEMYVKPNNWNGKDNLSKEDIEDRLEDYDILIGTEGNRVVATAKRKNNVKWDNKKSISIGFKVSAPRNIATNLKTSGGSIHIASLTGEQNFATSGGSLKVSDLDGVIRGRTSGGSIDVTNCKKDIELHTSGGSIKATELTGKIELKTSGGSITLNSLEGDIEARTSGGSVKGDDIKGALNTGTSGGSVRLANVSGSLRASTSAGSIEVEMAKLGEYVDLSSSAGSVRVTMPMDKGVDLDLKGNKVNISLKNFDGEAEKDRVRGKMNGGGIPVTLSASSGSVYVNQ</sequence>
<gene>
    <name evidence="2" type="ORF">SAMN05660293_01044</name>
</gene>
<dbReference type="Pfam" id="PF13349">
    <property type="entry name" value="DUF4097"/>
    <property type="match status" value="1"/>
</dbReference>
<keyword evidence="3" id="KW-1185">Reference proteome</keyword>
<reference evidence="3" key="1">
    <citation type="submission" date="2017-02" db="EMBL/GenBank/DDBJ databases">
        <authorList>
            <person name="Varghese N."/>
            <person name="Submissions S."/>
        </authorList>
    </citation>
    <scope>NUCLEOTIDE SEQUENCE [LARGE SCALE GENOMIC DNA]</scope>
    <source>
        <strain evidence="3">DSM 22270</strain>
    </source>
</reference>
<dbReference type="PANTHER" id="PTHR34094:SF1">
    <property type="entry name" value="PROTEIN FAM185A"/>
    <property type="match status" value="1"/>
</dbReference>
<protein>
    <submittedName>
        <fullName evidence="2">Putative adhesin</fullName>
    </submittedName>
</protein>
<dbReference type="AlphaFoldDB" id="A0A1T5CBG8"/>
<evidence type="ECO:0000313" key="2">
    <source>
        <dbReference type="EMBL" id="SKB56440.1"/>
    </source>
</evidence>
<proteinExistence type="predicted"/>
<name>A0A1T5CBG8_9BACT</name>
<dbReference type="EMBL" id="FUZA01000001">
    <property type="protein sequence ID" value="SKB56440.1"/>
    <property type="molecule type" value="Genomic_DNA"/>
</dbReference>
<dbReference type="PANTHER" id="PTHR34094">
    <property type="match status" value="1"/>
</dbReference>
<evidence type="ECO:0000259" key="1">
    <source>
        <dbReference type="Pfam" id="PF13349"/>
    </source>
</evidence>
<dbReference type="Proteomes" id="UP000190897">
    <property type="component" value="Unassembled WGS sequence"/>
</dbReference>
<dbReference type="STRING" id="651661.SAMN05660293_01044"/>
<accession>A0A1T5CBG8</accession>